<dbReference type="PANTHER" id="PTHR43105:SF13">
    <property type="entry name" value="NADH-UBIQUINONE OXIDOREDUCTASE 75 KDA SUBUNIT, MITOCHONDRIAL"/>
    <property type="match status" value="1"/>
</dbReference>
<dbReference type="GO" id="GO:0046872">
    <property type="term" value="F:metal ion binding"/>
    <property type="evidence" value="ECO:0007669"/>
    <property type="project" value="UniProtKB-KW"/>
</dbReference>
<evidence type="ECO:0000256" key="11">
    <source>
        <dbReference type="ARBA" id="ARBA00023136"/>
    </source>
</evidence>
<evidence type="ECO:0000313" key="16">
    <source>
        <dbReference type="Proteomes" id="UP000094828"/>
    </source>
</evidence>
<dbReference type="GO" id="GO:0051537">
    <property type="term" value="F:2 iron, 2 sulfur cluster binding"/>
    <property type="evidence" value="ECO:0007669"/>
    <property type="project" value="UniProtKB-KW"/>
</dbReference>
<dbReference type="OrthoDB" id="9803192at2"/>
<keyword evidence="6" id="KW-0479">Metal-binding</keyword>
<comment type="caution">
    <text evidence="15">The sequence shown here is derived from an EMBL/GenBank/DDBJ whole genome shotgun (WGS) entry which is preliminary data.</text>
</comment>
<dbReference type="Gene3D" id="2.20.25.90">
    <property type="entry name" value="ADC-like domains"/>
    <property type="match status" value="1"/>
</dbReference>
<keyword evidence="9" id="KW-0411">Iron-sulfur</keyword>
<comment type="cofactor">
    <cofactor evidence="12">
        <name>[2Fe-2S] cluster</name>
        <dbReference type="ChEBI" id="CHEBI:190135"/>
    </cofactor>
</comment>
<dbReference type="RefSeq" id="WP_068846063.1">
    <property type="nucleotide sequence ID" value="NZ_LYDR01000039.1"/>
</dbReference>
<dbReference type="AlphaFoldDB" id="A0A1C3EMW9"/>
<evidence type="ECO:0000256" key="12">
    <source>
        <dbReference type="ARBA" id="ARBA00034078"/>
    </source>
</evidence>
<dbReference type="Pfam" id="PF10588">
    <property type="entry name" value="NADH-G_4Fe-4S_3"/>
    <property type="match status" value="1"/>
</dbReference>
<protein>
    <submittedName>
        <fullName evidence="15">Ferredoxin</fullName>
    </submittedName>
</protein>
<dbReference type="InterPro" id="IPR001041">
    <property type="entry name" value="2Fe-2S_ferredoxin-type"/>
</dbReference>
<name>A0A1C3EMW9_9PLAN</name>
<dbReference type="SUPFAM" id="SSF54292">
    <property type="entry name" value="2Fe-2S ferredoxin-like"/>
    <property type="match status" value="1"/>
</dbReference>
<dbReference type="Gene3D" id="3.10.20.740">
    <property type="match status" value="1"/>
</dbReference>
<dbReference type="STRING" id="1841610.A6X21_02610"/>
<dbReference type="InterPro" id="IPR019574">
    <property type="entry name" value="NADH_UbQ_OxRdtase_Gsu_4Fe4S-bd"/>
</dbReference>
<dbReference type="InterPro" id="IPR050123">
    <property type="entry name" value="Prok_molybdopt-oxidoreductase"/>
</dbReference>
<keyword evidence="16" id="KW-1185">Reference proteome</keyword>
<comment type="similarity">
    <text evidence="3">Belongs to the complex I 75 kDa subunit family.</text>
</comment>
<proteinExistence type="inferred from homology"/>
<reference evidence="15 16" key="1">
    <citation type="submission" date="2016-05" db="EMBL/GenBank/DDBJ databases">
        <title>Genomic and physiological characterization of Planctopirus sp. isolated from fresh water lake.</title>
        <authorList>
            <person name="Subhash Y."/>
            <person name="Ramana C."/>
        </authorList>
    </citation>
    <scope>NUCLEOTIDE SEQUENCE [LARGE SCALE GENOMIC DNA]</scope>
    <source>
        <strain evidence="15 16">JC280</strain>
    </source>
</reference>
<dbReference type="PROSITE" id="PS00643">
    <property type="entry name" value="COMPLEX1_75K_3"/>
    <property type="match status" value="1"/>
</dbReference>
<evidence type="ECO:0000256" key="5">
    <source>
        <dbReference type="ARBA" id="ARBA00022714"/>
    </source>
</evidence>
<keyword evidence="4" id="KW-0004">4Fe-4S</keyword>
<dbReference type="GO" id="GO:0042773">
    <property type="term" value="P:ATP synthesis coupled electron transport"/>
    <property type="evidence" value="ECO:0007669"/>
    <property type="project" value="InterPro"/>
</dbReference>
<evidence type="ECO:0000256" key="3">
    <source>
        <dbReference type="ARBA" id="ARBA00005404"/>
    </source>
</evidence>
<dbReference type="PROSITE" id="PS51669">
    <property type="entry name" value="4FE4S_MOW_BIS_MGD"/>
    <property type="match status" value="1"/>
</dbReference>
<dbReference type="InterPro" id="IPR054351">
    <property type="entry name" value="NADH_UbQ_OxRdtase_ferredoxin"/>
</dbReference>
<accession>A0A1C3EMW9</accession>
<comment type="subcellular location">
    <subcellularLocation>
        <location evidence="2">Membrane</location>
    </subcellularLocation>
</comment>
<keyword evidence="11" id="KW-0472">Membrane</keyword>
<evidence type="ECO:0000256" key="4">
    <source>
        <dbReference type="ARBA" id="ARBA00022485"/>
    </source>
</evidence>
<dbReference type="Gene3D" id="3.30.70.20">
    <property type="match status" value="1"/>
</dbReference>
<dbReference type="SUPFAM" id="SSF54862">
    <property type="entry name" value="4Fe-4S ferredoxins"/>
    <property type="match status" value="1"/>
</dbReference>
<dbReference type="Proteomes" id="UP000094828">
    <property type="component" value="Unassembled WGS sequence"/>
</dbReference>
<dbReference type="FunFam" id="3.30.70.20:FF:000002">
    <property type="entry name" value="NADH-ubiquinone oxidoreductase 75 kDa subunit"/>
    <property type="match status" value="1"/>
</dbReference>
<dbReference type="InterPro" id="IPR006963">
    <property type="entry name" value="Mopterin_OxRdtase_4Fe-4S_dom"/>
</dbReference>
<feature type="domain" description="4Fe-4S His(Cys)3-ligated-type" evidence="14">
    <location>
        <begin position="89"/>
        <end position="128"/>
    </location>
</feature>
<dbReference type="Gene3D" id="3.40.50.740">
    <property type="match status" value="1"/>
</dbReference>
<evidence type="ECO:0000313" key="15">
    <source>
        <dbReference type="EMBL" id="ODA34593.1"/>
    </source>
</evidence>
<dbReference type="SMART" id="SM00929">
    <property type="entry name" value="NADH-G_4Fe-4S_3"/>
    <property type="match status" value="1"/>
</dbReference>
<dbReference type="SMART" id="SM00926">
    <property type="entry name" value="Molybdop_Fe4S4"/>
    <property type="match status" value="1"/>
</dbReference>
<evidence type="ECO:0000256" key="7">
    <source>
        <dbReference type="ARBA" id="ARBA00022967"/>
    </source>
</evidence>
<dbReference type="Pfam" id="PF00384">
    <property type="entry name" value="Molybdopterin"/>
    <property type="match status" value="1"/>
</dbReference>
<evidence type="ECO:0000256" key="6">
    <source>
        <dbReference type="ARBA" id="ARBA00022723"/>
    </source>
</evidence>
<keyword evidence="10" id="KW-0520">NAD</keyword>
<evidence type="ECO:0000256" key="1">
    <source>
        <dbReference type="ARBA" id="ARBA00001966"/>
    </source>
</evidence>
<keyword evidence="8" id="KW-0408">Iron</keyword>
<evidence type="ECO:0000259" key="13">
    <source>
        <dbReference type="PROSITE" id="PS51669"/>
    </source>
</evidence>
<dbReference type="PROSITE" id="PS51839">
    <property type="entry name" value="4FE4S_HC3"/>
    <property type="match status" value="1"/>
</dbReference>
<dbReference type="CDD" id="cd00207">
    <property type="entry name" value="fer2"/>
    <property type="match status" value="1"/>
</dbReference>
<dbReference type="PROSITE" id="PS00641">
    <property type="entry name" value="COMPLEX1_75K_1"/>
    <property type="match status" value="1"/>
</dbReference>
<dbReference type="InterPro" id="IPR000283">
    <property type="entry name" value="NADH_UbQ_OxRdtase_75kDa_su_CS"/>
</dbReference>
<sequence length="569" mass="61759">MPTVYVNDQPVELKPDERLNCIQAAQKAGVEIPHYCWHPSLSVVASCRMCLVEVGDKKPDGTVAMVPKVVPGCQTPVKDGTVIVTNSPKVQAAQRGTLEYLLLNHPLDCPVCDQAGECGLQDFSFKYGRAYSRLAEPKNQKKDKPYIGDQITLFTDRCIMCTRCVRFTREISGTAELQVVSRGSGEEIDIFPGKPCNNKLAGNVVDLCPVGALCSKDFLYEQRVWWLKGKNSVCAGCSTGCSIRVDQNKDVVYRLKPRSNPLAQGEFMCDEGRFGWKYIHSEHRLKFPMQKLPAGITPVSWPQILPALRQALTEAAKRAPEKLAVVLTPFMTVEEAYLLCKFVKSLSPAARLFMTPAPVVGEDDSYPKDLRGQAAPQPKFTIRAEKAPNRAGVELVLQHFGGAVESLDAVLAQVSQGTLEAVYLTAGSPEGWITEEQAKSLAKAKLVIVQDLLDSPALPWATFMLPGTSWAERDGTFVNHAGLAQAIHRGLRSPGDAWPDGRICFELAGRTGIFHAPTIRQEIAGEIPALAALIVGDLGDEGIFLKSAGETASAAGTESQVPVTGGSRS</sequence>
<keyword evidence="7" id="KW-1278">Translocase</keyword>
<dbReference type="InterPro" id="IPR006656">
    <property type="entry name" value="Mopterin_OxRdtase"/>
</dbReference>
<comment type="cofactor">
    <cofactor evidence="1">
        <name>[4Fe-4S] cluster</name>
        <dbReference type="ChEBI" id="CHEBI:49883"/>
    </cofactor>
</comment>
<dbReference type="Pfam" id="PF04879">
    <property type="entry name" value="Molybdop_Fe4S4"/>
    <property type="match status" value="1"/>
</dbReference>
<dbReference type="Pfam" id="PF13510">
    <property type="entry name" value="Fer2_4"/>
    <property type="match status" value="1"/>
</dbReference>
<keyword evidence="5" id="KW-0001">2Fe-2S</keyword>
<evidence type="ECO:0000256" key="9">
    <source>
        <dbReference type="ARBA" id="ARBA00023014"/>
    </source>
</evidence>
<dbReference type="GO" id="GO:0016020">
    <property type="term" value="C:membrane"/>
    <property type="evidence" value="ECO:0007669"/>
    <property type="project" value="UniProtKB-SubCell"/>
</dbReference>
<gene>
    <name evidence="15" type="ORF">A6X21_02610</name>
</gene>
<evidence type="ECO:0000256" key="10">
    <source>
        <dbReference type="ARBA" id="ARBA00023027"/>
    </source>
</evidence>
<dbReference type="GO" id="GO:0003954">
    <property type="term" value="F:NADH dehydrogenase activity"/>
    <property type="evidence" value="ECO:0007669"/>
    <property type="project" value="TreeGrafter"/>
</dbReference>
<dbReference type="GO" id="GO:0008137">
    <property type="term" value="F:NADH dehydrogenase (ubiquinone) activity"/>
    <property type="evidence" value="ECO:0007669"/>
    <property type="project" value="InterPro"/>
</dbReference>
<dbReference type="FunFam" id="3.10.20.740:FF:000004">
    <property type="entry name" value="NADH-quinone oxidoreductase"/>
    <property type="match status" value="1"/>
</dbReference>
<dbReference type="GO" id="GO:0051539">
    <property type="term" value="F:4 iron, 4 sulfur cluster binding"/>
    <property type="evidence" value="ECO:0007669"/>
    <property type="project" value="UniProtKB-KW"/>
</dbReference>
<organism evidence="15 16">
    <name type="scientific">Planctopirus hydrillae</name>
    <dbReference type="NCBI Taxonomy" id="1841610"/>
    <lineage>
        <taxon>Bacteria</taxon>
        <taxon>Pseudomonadati</taxon>
        <taxon>Planctomycetota</taxon>
        <taxon>Planctomycetia</taxon>
        <taxon>Planctomycetales</taxon>
        <taxon>Planctomycetaceae</taxon>
        <taxon>Planctopirus</taxon>
    </lineage>
</organism>
<dbReference type="PANTHER" id="PTHR43105">
    <property type="entry name" value="RESPIRATORY NITRATE REDUCTASE"/>
    <property type="match status" value="1"/>
</dbReference>
<evidence type="ECO:0000256" key="2">
    <source>
        <dbReference type="ARBA" id="ARBA00004370"/>
    </source>
</evidence>
<dbReference type="GO" id="GO:0048038">
    <property type="term" value="F:quinone binding"/>
    <property type="evidence" value="ECO:0007669"/>
    <property type="project" value="UniProtKB-KW"/>
</dbReference>
<dbReference type="SUPFAM" id="SSF53706">
    <property type="entry name" value="Formate dehydrogenase/DMSO reductase, domains 1-3"/>
    <property type="match status" value="1"/>
</dbReference>
<evidence type="ECO:0000259" key="14">
    <source>
        <dbReference type="PROSITE" id="PS51839"/>
    </source>
</evidence>
<dbReference type="EMBL" id="LYDR01000039">
    <property type="protein sequence ID" value="ODA34593.1"/>
    <property type="molecule type" value="Genomic_DNA"/>
</dbReference>
<dbReference type="InterPro" id="IPR036010">
    <property type="entry name" value="2Fe-2S_ferredoxin-like_sf"/>
</dbReference>
<feature type="domain" description="4Fe-4S Mo/W bis-MGD-type" evidence="13">
    <location>
        <begin position="227"/>
        <end position="283"/>
    </location>
</feature>
<evidence type="ECO:0000256" key="8">
    <source>
        <dbReference type="ARBA" id="ARBA00023004"/>
    </source>
</evidence>
<dbReference type="Pfam" id="PF22117">
    <property type="entry name" value="Fer4_Nqo3"/>
    <property type="match status" value="1"/>
</dbReference>